<dbReference type="EMBL" id="CAKLBY020000066">
    <property type="protein sequence ID" value="CAK7922505.1"/>
    <property type="molecule type" value="Genomic_DNA"/>
</dbReference>
<dbReference type="Proteomes" id="UP001162060">
    <property type="component" value="Unassembled WGS sequence"/>
</dbReference>
<feature type="region of interest" description="Disordered" evidence="1">
    <location>
        <begin position="290"/>
        <end position="330"/>
    </location>
</feature>
<sequence>MACVGRSQTVESYLRRFRGDETAHSEILEITLCYGIQCLSRAFPFHGGGLTCSDLRSITGFEAAKKQGFCVRKGSRYGDKNKVNKQQCMPEKVRIKPSHAWRDGEVEMPDFSEPSAMVTEAAADLGVALRAPCAVPLPFDEIDYFTKLLGESLVDSAYQTFAGRKRLSITTKQELDELLFRVDQRKTAALVPALKLPLVSFAGFIAAYVMECVRQTQRTRTVDKVHHQSGDFFLHGGERARHTYARQETALDSCSFPIADDLRQSASASCAAIGTTCSVESATVGTRWKPSLRQSQIHSKQTQRAPVSLQDQQSSIQSELHTQRQKPLRVEKARTQELADFGWTAEDKAQSKPQDARDRHLTASKWSSNGISTGAAALEIVDDFIRSPLMDKFGRGKVSVSASNTAQHRSVHKNPLKEYPVLHYDSRRFLSTMQA</sequence>
<organism evidence="2 3">
    <name type="scientific">Peronospora matthiolae</name>
    <dbReference type="NCBI Taxonomy" id="2874970"/>
    <lineage>
        <taxon>Eukaryota</taxon>
        <taxon>Sar</taxon>
        <taxon>Stramenopiles</taxon>
        <taxon>Oomycota</taxon>
        <taxon>Peronosporomycetes</taxon>
        <taxon>Peronosporales</taxon>
        <taxon>Peronosporaceae</taxon>
        <taxon>Peronospora</taxon>
    </lineage>
</organism>
<name>A0AAV1TLS3_9STRA</name>
<proteinExistence type="predicted"/>
<gene>
    <name evidence="2" type="ORF">PM001_LOCUS7676</name>
</gene>
<evidence type="ECO:0000313" key="2">
    <source>
        <dbReference type="EMBL" id="CAK7922505.1"/>
    </source>
</evidence>
<comment type="caution">
    <text evidence="2">The sequence shown here is derived from an EMBL/GenBank/DDBJ whole genome shotgun (WGS) entry which is preliminary data.</text>
</comment>
<dbReference type="AlphaFoldDB" id="A0AAV1TLS3"/>
<accession>A0AAV1TLS3</accession>
<evidence type="ECO:0000256" key="1">
    <source>
        <dbReference type="SAM" id="MobiDB-lite"/>
    </source>
</evidence>
<reference evidence="2" key="1">
    <citation type="submission" date="2024-01" db="EMBL/GenBank/DDBJ databases">
        <authorList>
            <person name="Webb A."/>
        </authorList>
    </citation>
    <scope>NUCLEOTIDE SEQUENCE</scope>
    <source>
        <strain evidence="2">Pm1</strain>
    </source>
</reference>
<evidence type="ECO:0000313" key="3">
    <source>
        <dbReference type="Proteomes" id="UP001162060"/>
    </source>
</evidence>
<feature type="compositionally biased region" description="Polar residues" evidence="1">
    <location>
        <begin position="292"/>
        <end position="320"/>
    </location>
</feature>
<protein>
    <submittedName>
        <fullName evidence="2">Uncharacterized protein</fullName>
    </submittedName>
</protein>